<organism evidence="14 15">
    <name type="scientific">Iris pallida</name>
    <name type="common">Sweet iris</name>
    <dbReference type="NCBI Taxonomy" id="29817"/>
    <lineage>
        <taxon>Eukaryota</taxon>
        <taxon>Viridiplantae</taxon>
        <taxon>Streptophyta</taxon>
        <taxon>Embryophyta</taxon>
        <taxon>Tracheophyta</taxon>
        <taxon>Spermatophyta</taxon>
        <taxon>Magnoliopsida</taxon>
        <taxon>Liliopsida</taxon>
        <taxon>Asparagales</taxon>
        <taxon>Iridaceae</taxon>
        <taxon>Iridoideae</taxon>
        <taxon>Irideae</taxon>
        <taxon>Iris</taxon>
    </lineage>
</organism>
<accession>A0AAX6DRW8</accession>
<evidence type="ECO:0000256" key="9">
    <source>
        <dbReference type="ARBA" id="ARBA00039071"/>
    </source>
</evidence>
<evidence type="ECO:0000256" key="3">
    <source>
        <dbReference type="ARBA" id="ARBA00022692"/>
    </source>
</evidence>
<dbReference type="EC" id="1.14.19.50" evidence="9"/>
<evidence type="ECO:0000256" key="2">
    <source>
        <dbReference type="ARBA" id="ARBA00010617"/>
    </source>
</evidence>
<evidence type="ECO:0000256" key="7">
    <source>
        <dbReference type="ARBA" id="ARBA00023004"/>
    </source>
</evidence>
<evidence type="ECO:0000313" key="14">
    <source>
        <dbReference type="EMBL" id="KAJ6794552.1"/>
    </source>
</evidence>
<dbReference type="Proteomes" id="UP001140949">
    <property type="component" value="Unassembled WGS sequence"/>
</dbReference>
<evidence type="ECO:0000256" key="6">
    <source>
        <dbReference type="ARBA" id="ARBA00023002"/>
    </source>
</evidence>
<evidence type="ECO:0000256" key="8">
    <source>
        <dbReference type="ARBA" id="ARBA00023136"/>
    </source>
</evidence>
<dbReference type="GO" id="GO:0004497">
    <property type="term" value="F:monooxygenase activity"/>
    <property type="evidence" value="ECO:0007669"/>
    <property type="project" value="InterPro"/>
</dbReference>
<feature type="transmembrane region" description="Helical" evidence="13">
    <location>
        <begin position="12"/>
        <end position="35"/>
    </location>
</feature>
<proteinExistence type="inferred from homology"/>
<dbReference type="PANTHER" id="PTHR24296">
    <property type="entry name" value="CYTOCHROME P450"/>
    <property type="match status" value="1"/>
</dbReference>
<protein>
    <recommendedName>
        <fullName evidence="9">noroxomaritidine synthase</fullName>
        <ecNumber evidence="9">1.14.19.50</ecNumber>
    </recommendedName>
</protein>
<name>A0AAX6DRW8_IRIPA</name>
<dbReference type="Gene3D" id="1.10.630.10">
    <property type="entry name" value="Cytochrome P450"/>
    <property type="match status" value="1"/>
</dbReference>
<dbReference type="InterPro" id="IPR002401">
    <property type="entry name" value="Cyt_P450_E_grp-I"/>
</dbReference>
<evidence type="ECO:0000256" key="10">
    <source>
        <dbReference type="ARBA" id="ARBA00048529"/>
    </source>
</evidence>
<dbReference type="InterPro" id="IPR036396">
    <property type="entry name" value="Cyt_P450_sf"/>
</dbReference>
<dbReference type="InterPro" id="IPR001128">
    <property type="entry name" value="Cyt_P450"/>
</dbReference>
<evidence type="ECO:0000256" key="12">
    <source>
        <dbReference type="PIRSR" id="PIRSR602401-1"/>
    </source>
</evidence>
<dbReference type="EMBL" id="JANAVB010042219">
    <property type="protein sequence ID" value="KAJ6794552.1"/>
    <property type="molecule type" value="Genomic_DNA"/>
</dbReference>
<dbReference type="PRINTS" id="PR00463">
    <property type="entry name" value="EP450I"/>
</dbReference>
<gene>
    <name evidence="14" type="ORF">M6B38_230535</name>
</gene>
<dbReference type="CDD" id="cd11064">
    <property type="entry name" value="CYP86A"/>
    <property type="match status" value="1"/>
</dbReference>
<evidence type="ECO:0000313" key="15">
    <source>
        <dbReference type="Proteomes" id="UP001140949"/>
    </source>
</evidence>
<evidence type="ECO:0000256" key="4">
    <source>
        <dbReference type="ARBA" id="ARBA00022723"/>
    </source>
</evidence>
<keyword evidence="12" id="KW-0349">Heme</keyword>
<comment type="cofactor">
    <cofactor evidence="12">
        <name>heme</name>
        <dbReference type="ChEBI" id="CHEBI:30413"/>
    </cofactor>
</comment>
<comment type="subcellular location">
    <subcellularLocation>
        <location evidence="1">Membrane</location>
        <topology evidence="1">Single-pass membrane protein</topology>
    </subcellularLocation>
</comment>
<keyword evidence="5 13" id="KW-1133">Transmembrane helix</keyword>
<dbReference type="GO" id="GO:0016020">
    <property type="term" value="C:membrane"/>
    <property type="evidence" value="ECO:0007669"/>
    <property type="project" value="UniProtKB-SubCell"/>
</dbReference>
<dbReference type="PRINTS" id="PR00385">
    <property type="entry name" value="P450"/>
</dbReference>
<keyword evidence="8 13" id="KW-0472">Membrane</keyword>
<dbReference type="SUPFAM" id="SSF48264">
    <property type="entry name" value="Cytochrome P450"/>
    <property type="match status" value="1"/>
</dbReference>
<keyword evidence="7 12" id="KW-0408">Iron</keyword>
<comment type="caution">
    <text evidence="14">The sequence shown here is derived from an EMBL/GenBank/DDBJ whole genome shotgun (WGS) entry which is preliminary data.</text>
</comment>
<evidence type="ECO:0000256" key="5">
    <source>
        <dbReference type="ARBA" id="ARBA00022989"/>
    </source>
</evidence>
<dbReference type="GO" id="GO:0020037">
    <property type="term" value="F:heme binding"/>
    <property type="evidence" value="ECO:0007669"/>
    <property type="project" value="InterPro"/>
</dbReference>
<comment type="catalytic activity">
    <reaction evidence="10">
        <text>4'-O-methylnorbelladine + reduced [NADPH--hemoprotein reductase] + O2 = (10bS,4aR)-noroxomaritidine + oxidized [NADPH--hemoprotein reductase] + 2 H2O + H(+)</text>
        <dbReference type="Rhea" id="RHEA:51264"/>
        <dbReference type="Rhea" id="RHEA-COMP:11964"/>
        <dbReference type="Rhea" id="RHEA-COMP:11965"/>
        <dbReference type="ChEBI" id="CHEBI:15377"/>
        <dbReference type="ChEBI" id="CHEBI:15378"/>
        <dbReference type="ChEBI" id="CHEBI:15379"/>
        <dbReference type="ChEBI" id="CHEBI:57618"/>
        <dbReference type="ChEBI" id="CHEBI:58210"/>
        <dbReference type="ChEBI" id="CHEBI:133993"/>
        <dbReference type="ChEBI" id="CHEBI:133996"/>
        <dbReference type="EC" id="1.14.19.50"/>
    </reaction>
</comment>
<keyword evidence="3 13" id="KW-0812">Transmembrane</keyword>
<dbReference type="Pfam" id="PF00067">
    <property type="entry name" value="p450"/>
    <property type="match status" value="1"/>
</dbReference>
<dbReference type="AlphaFoldDB" id="A0AAX6DRW8"/>
<keyword evidence="4 12" id="KW-0479">Metal-binding</keyword>
<comment type="similarity">
    <text evidence="2">Belongs to the cytochrome P450 family.</text>
</comment>
<evidence type="ECO:0000256" key="11">
    <source>
        <dbReference type="ARBA" id="ARBA00049170"/>
    </source>
</evidence>
<sequence length="516" mass="58184">MEQQLLMEALQLPLSILYFSFAISFLYFSLIFFFLRSRPGCNSCELCKSYLDSSWSKSFDNIVDWYAHLLRQSPTQTIHIHVLDNIITANPDNVEYMLKTNFDNFPKGKAFSSILGDLLGNGIFNVDGERWNFQRKMASLELGSLSVRTHAFAVVSDQLRTRLFPLLHSVSSGGGANLIDLQDIFRRFSFDTICKISFGIDAGCLDLSLPMSEFAAAFDTATGLSARRAAATSPALWRLKRLLNWGSERELRKAIGLVDMLADEVIRQRKRLGFSSRDDLLSRFMGSVTDDKYLRDIAVSFLLAGRDTVASGLTAFFFLLSSHPEVVAKMREEIDGVLLMTNNCCSGQDYIVPSYDELRAMNYVHAALYECLRLYPPVQFDSKFCLEDDVLPDGTFVKKGTRVTYHPYAMGRMESIWGADYSSFKPERWLRDGAFVPKNPYEFPVFQGGRRVCLGKEMALMDMKTVVVSVIREFDVEVAGGVRLPKFASGLTATLSGGLPARVHLRHRRVSEECHC</sequence>
<dbReference type="GO" id="GO:0005506">
    <property type="term" value="F:iron ion binding"/>
    <property type="evidence" value="ECO:0007669"/>
    <property type="project" value="InterPro"/>
</dbReference>
<comment type="catalytic activity">
    <reaction evidence="11">
        <text>4'-O-methylnorbelladine + reduced [NADPH--hemoprotein reductase] + O2 = (10bR,4aS)-noroxomaritidine + oxidized [NADPH--hemoprotein reductase] + 2 H2O + H(+)</text>
        <dbReference type="Rhea" id="RHEA:51260"/>
        <dbReference type="Rhea" id="RHEA-COMP:11964"/>
        <dbReference type="Rhea" id="RHEA-COMP:11965"/>
        <dbReference type="ChEBI" id="CHEBI:15377"/>
        <dbReference type="ChEBI" id="CHEBI:15378"/>
        <dbReference type="ChEBI" id="CHEBI:15379"/>
        <dbReference type="ChEBI" id="CHEBI:57618"/>
        <dbReference type="ChEBI" id="CHEBI:58210"/>
        <dbReference type="ChEBI" id="CHEBI:133993"/>
        <dbReference type="ChEBI" id="CHEBI:133995"/>
        <dbReference type="EC" id="1.14.19.50"/>
    </reaction>
</comment>
<reference evidence="14" key="1">
    <citation type="journal article" date="2023" name="GigaByte">
        <title>Genome assembly of the bearded iris, Iris pallida Lam.</title>
        <authorList>
            <person name="Bruccoleri R.E."/>
            <person name="Oakeley E.J."/>
            <person name="Faust A.M.E."/>
            <person name="Altorfer M."/>
            <person name="Dessus-Babus S."/>
            <person name="Burckhardt D."/>
            <person name="Oertli M."/>
            <person name="Naumann U."/>
            <person name="Petersen F."/>
            <person name="Wong J."/>
        </authorList>
    </citation>
    <scope>NUCLEOTIDE SEQUENCE</scope>
    <source>
        <strain evidence="14">GSM-AAB239-AS_SAM_17_03QT</strain>
    </source>
</reference>
<dbReference type="GO" id="GO:0016705">
    <property type="term" value="F:oxidoreductase activity, acting on paired donors, with incorporation or reduction of molecular oxygen"/>
    <property type="evidence" value="ECO:0007669"/>
    <property type="project" value="InterPro"/>
</dbReference>
<evidence type="ECO:0000256" key="13">
    <source>
        <dbReference type="SAM" id="Phobius"/>
    </source>
</evidence>
<keyword evidence="6" id="KW-0560">Oxidoreductase</keyword>
<reference evidence="14" key="2">
    <citation type="submission" date="2023-04" db="EMBL/GenBank/DDBJ databases">
        <authorList>
            <person name="Bruccoleri R.E."/>
            <person name="Oakeley E.J."/>
            <person name="Faust A.-M."/>
            <person name="Dessus-Babus S."/>
            <person name="Altorfer M."/>
            <person name="Burckhardt D."/>
            <person name="Oertli M."/>
            <person name="Naumann U."/>
            <person name="Petersen F."/>
            <person name="Wong J."/>
        </authorList>
    </citation>
    <scope>NUCLEOTIDE SEQUENCE</scope>
    <source>
        <strain evidence="14">GSM-AAB239-AS_SAM_17_03QT</strain>
        <tissue evidence="14">Leaf</tissue>
    </source>
</reference>
<keyword evidence="15" id="KW-1185">Reference proteome</keyword>
<evidence type="ECO:0000256" key="1">
    <source>
        <dbReference type="ARBA" id="ARBA00004167"/>
    </source>
</evidence>
<feature type="binding site" description="axial binding residue" evidence="12">
    <location>
        <position position="453"/>
    </location>
    <ligand>
        <name>heme</name>
        <dbReference type="ChEBI" id="CHEBI:30413"/>
    </ligand>
    <ligandPart>
        <name>Fe</name>
        <dbReference type="ChEBI" id="CHEBI:18248"/>
    </ligandPart>
</feature>